<evidence type="ECO:0000256" key="1">
    <source>
        <dbReference type="ARBA" id="ARBA00004141"/>
    </source>
</evidence>
<accession>A0A5C1AKC3</accession>
<organism evidence="7 8">
    <name type="scientific">Limnoglobus roseus</name>
    <dbReference type="NCBI Taxonomy" id="2598579"/>
    <lineage>
        <taxon>Bacteria</taxon>
        <taxon>Pseudomonadati</taxon>
        <taxon>Planctomycetota</taxon>
        <taxon>Planctomycetia</taxon>
        <taxon>Gemmatales</taxon>
        <taxon>Gemmataceae</taxon>
        <taxon>Limnoglobus</taxon>
    </lineage>
</organism>
<feature type="transmembrane region" description="Helical" evidence="5">
    <location>
        <begin position="6"/>
        <end position="24"/>
    </location>
</feature>
<dbReference type="InterPro" id="IPR052165">
    <property type="entry name" value="Membrane_assoc_protease"/>
</dbReference>
<dbReference type="Proteomes" id="UP000324974">
    <property type="component" value="Chromosome"/>
</dbReference>
<evidence type="ECO:0000313" key="7">
    <source>
        <dbReference type="EMBL" id="QEL18142.1"/>
    </source>
</evidence>
<dbReference type="Pfam" id="PF01957">
    <property type="entry name" value="NfeD"/>
    <property type="match status" value="1"/>
</dbReference>
<dbReference type="GO" id="GO:0005886">
    <property type="term" value="C:plasma membrane"/>
    <property type="evidence" value="ECO:0007669"/>
    <property type="project" value="TreeGrafter"/>
</dbReference>
<evidence type="ECO:0000256" key="2">
    <source>
        <dbReference type="ARBA" id="ARBA00022692"/>
    </source>
</evidence>
<keyword evidence="3 5" id="KW-1133">Transmembrane helix</keyword>
<keyword evidence="8" id="KW-1185">Reference proteome</keyword>
<dbReference type="Gene3D" id="2.40.50.140">
    <property type="entry name" value="Nucleic acid-binding proteins"/>
    <property type="match status" value="1"/>
</dbReference>
<evidence type="ECO:0000259" key="6">
    <source>
        <dbReference type="Pfam" id="PF01957"/>
    </source>
</evidence>
<feature type="transmembrane region" description="Helical" evidence="5">
    <location>
        <begin position="29"/>
        <end position="49"/>
    </location>
</feature>
<protein>
    <recommendedName>
        <fullName evidence="6">NfeD-like C-terminal domain-containing protein</fullName>
    </recommendedName>
</protein>
<evidence type="ECO:0000256" key="4">
    <source>
        <dbReference type="ARBA" id="ARBA00023136"/>
    </source>
</evidence>
<proteinExistence type="predicted"/>
<dbReference type="EMBL" id="CP042425">
    <property type="protein sequence ID" value="QEL18142.1"/>
    <property type="molecule type" value="Genomic_DNA"/>
</dbReference>
<feature type="domain" description="NfeD-like C-terminal" evidence="6">
    <location>
        <begin position="102"/>
        <end position="156"/>
    </location>
</feature>
<dbReference type="PANTHER" id="PTHR33507:SF3">
    <property type="entry name" value="INNER MEMBRANE PROTEIN YBBJ"/>
    <property type="match status" value="1"/>
</dbReference>
<dbReference type="KEGG" id="lrs:PX52LOC_05156"/>
<keyword evidence="2 5" id="KW-0812">Transmembrane</keyword>
<dbReference type="PANTHER" id="PTHR33507">
    <property type="entry name" value="INNER MEMBRANE PROTEIN YBBJ"/>
    <property type="match status" value="1"/>
</dbReference>
<dbReference type="InterPro" id="IPR012340">
    <property type="entry name" value="NA-bd_OB-fold"/>
</dbReference>
<dbReference type="InterPro" id="IPR002810">
    <property type="entry name" value="NfeD-like_C"/>
</dbReference>
<evidence type="ECO:0000313" key="8">
    <source>
        <dbReference type="Proteomes" id="UP000324974"/>
    </source>
</evidence>
<gene>
    <name evidence="7" type="ORF">PX52LOC_05156</name>
</gene>
<dbReference type="OrthoDB" id="283587at2"/>
<reference evidence="8" key="1">
    <citation type="submission" date="2019-08" db="EMBL/GenBank/DDBJ databases">
        <title>Limnoglobus roseus gen. nov., sp. nov., a novel freshwater planctomycete with a giant genome from the family Gemmataceae.</title>
        <authorList>
            <person name="Kulichevskaya I.S."/>
            <person name="Naumoff D.G."/>
            <person name="Miroshnikov K."/>
            <person name="Ivanova A."/>
            <person name="Philippov D.A."/>
            <person name="Hakobyan A."/>
            <person name="Rijpstra I.C."/>
            <person name="Sinninghe Damste J.S."/>
            <person name="Liesack W."/>
            <person name="Dedysh S.N."/>
        </authorList>
    </citation>
    <scope>NUCLEOTIDE SEQUENCE [LARGE SCALE GENOMIC DNA]</scope>
    <source>
        <strain evidence="8">PX52</strain>
    </source>
</reference>
<dbReference type="AlphaFoldDB" id="A0A5C1AKC3"/>
<keyword evidence="4 5" id="KW-0472">Membrane</keyword>
<sequence>MSYLSIAIVLAAIGLILFMAEYFLPTGGILIVAGFLVSLAAVAVVAANAEDYRETVAAVVVLCIGEPIFVIAGMSVWGRRMALRALEGDDGNSLNEPEREGDKLVGKIGKTVTPLRPSGAAVFDGRRVDVVTEGMMIDVGVWVKCLEVRGSRVVVRQIAKPPDLNDFDLDDLK</sequence>
<comment type="subcellular location">
    <subcellularLocation>
        <location evidence="1">Membrane</location>
        <topology evidence="1">Multi-pass membrane protein</topology>
    </subcellularLocation>
</comment>
<evidence type="ECO:0000256" key="5">
    <source>
        <dbReference type="SAM" id="Phobius"/>
    </source>
</evidence>
<feature type="transmembrane region" description="Helical" evidence="5">
    <location>
        <begin position="55"/>
        <end position="77"/>
    </location>
</feature>
<dbReference type="RefSeq" id="WP_149112675.1">
    <property type="nucleotide sequence ID" value="NZ_CP042425.1"/>
</dbReference>
<name>A0A5C1AKC3_9BACT</name>
<evidence type="ECO:0000256" key="3">
    <source>
        <dbReference type="ARBA" id="ARBA00022989"/>
    </source>
</evidence>